<reference evidence="1 2" key="1">
    <citation type="submission" date="2015-09" db="EMBL/GenBank/DDBJ databases">
        <title>Trachymyrmex cornetzi WGS genome.</title>
        <authorList>
            <person name="Nygaard S."/>
            <person name="Hu H."/>
            <person name="Boomsma J."/>
            <person name="Zhang G."/>
        </authorList>
    </citation>
    <scope>NUCLEOTIDE SEQUENCE [LARGE SCALE GENOMIC DNA]</scope>
    <source>
        <strain evidence="1">Tcor2-1</strain>
        <tissue evidence="1">Whole body</tissue>
    </source>
</reference>
<organism evidence="1 2">
    <name type="scientific">Trachymyrmex cornetzi</name>
    <dbReference type="NCBI Taxonomy" id="471704"/>
    <lineage>
        <taxon>Eukaryota</taxon>
        <taxon>Metazoa</taxon>
        <taxon>Ecdysozoa</taxon>
        <taxon>Arthropoda</taxon>
        <taxon>Hexapoda</taxon>
        <taxon>Insecta</taxon>
        <taxon>Pterygota</taxon>
        <taxon>Neoptera</taxon>
        <taxon>Endopterygota</taxon>
        <taxon>Hymenoptera</taxon>
        <taxon>Apocrita</taxon>
        <taxon>Aculeata</taxon>
        <taxon>Formicoidea</taxon>
        <taxon>Formicidae</taxon>
        <taxon>Myrmicinae</taxon>
        <taxon>Trachymyrmex</taxon>
    </lineage>
</organism>
<evidence type="ECO:0000313" key="2">
    <source>
        <dbReference type="Proteomes" id="UP000078492"/>
    </source>
</evidence>
<proteinExistence type="predicted"/>
<sequence>NVFSCSECPPKFRPPLFRPTASISSINNIHGACFRAMENISRTLEGPTPTNISKNSEPDTVIKGTFASPAVALANKVLPVPGGPIKNMTYMYGTYNIFKFDRYVRVLVRVGSKNTFYHLINNIHFIQYIIFT</sequence>
<keyword evidence="2" id="KW-1185">Reference proteome</keyword>
<gene>
    <name evidence="1" type="ORF">ALC57_12816</name>
</gene>
<dbReference type="PANTHER" id="PTHR37449">
    <property type="match status" value="1"/>
</dbReference>
<name>A0A151J0P2_9HYME</name>
<dbReference type="Proteomes" id="UP000078492">
    <property type="component" value="Unassembled WGS sequence"/>
</dbReference>
<dbReference type="EMBL" id="KQ980629">
    <property type="protein sequence ID" value="KYN15020.1"/>
    <property type="molecule type" value="Genomic_DNA"/>
</dbReference>
<feature type="non-terminal residue" evidence="1">
    <location>
        <position position="1"/>
    </location>
</feature>
<dbReference type="AlphaFoldDB" id="A0A151J0P2"/>
<evidence type="ECO:0000313" key="1">
    <source>
        <dbReference type="EMBL" id="KYN15020.1"/>
    </source>
</evidence>
<accession>A0A151J0P2</accession>
<dbReference type="STRING" id="471704.A0A151J0P2"/>
<dbReference type="PANTHER" id="PTHR37449:SF1">
    <property type="entry name" value="OS02G0159950 PROTEIN"/>
    <property type="match status" value="1"/>
</dbReference>
<protein>
    <submittedName>
        <fullName evidence="1">Uncharacterized protein</fullName>
    </submittedName>
</protein>